<dbReference type="Pfam" id="PF03692">
    <property type="entry name" value="CxxCxxCC"/>
    <property type="match status" value="1"/>
</dbReference>
<organism evidence="2 3">
    <name type="scientific">Halopseudomonas laoshanensis</name>
    <dbReference type="NCBI Taxonomy" id="2268758"/>
    <lineage>
        <taxon>Bacteria</taxon>
        <taxon>Pseudomonadati</taxon>
        <taxon>Pseudomonadota</taxon>
        <taxon>Gammaproteobacteria</taxon>
        <taxon>Pseudomonadales</taxon>
        <taxon>Pseudomonadaceae</taxon>
        <taxon>Halopseudomonas</taxon>
    </lineage>
</organism>
<evidence type="ECO:0000256" key="1">
    <source>
        <dbReference type="HAMAP-Rule" id="MF_00676"/>
    </source>
</evidence>
<name>A0A7V7GWH3_9GAMM</name>
<dbReference type="AlphaFoldDB" id="A0A7V7GWH3"/>
<comment type="caution">
    <text evidence="2">The sequence shown here is derived from an EMBL/GenBank/DDBJ whole genome shotgun (WGS) entry which is preliminary data.</text>
</comment>
<dbReference type="Proteomes" id="UP000463138">
    <property type="component" value="Unassembled WGS sequence"/>
</dbReference>
<dbReference type="HAMAP" id="MF_00676">
    <property type="entry name" value="UPF0260"/>
    <property type="match status" value="1"/>
</dbReference>
<dbReference type="NCBIfam" id="NF003501">
    <property type="entry name" value="PRK05170.1-5"/>
    <property type="match status" value="1"/>
</dbReference>
<dbReference type="EMBL" id="QOVF01000001">
    <property type="protein sequence ID" value="KAA0696488.1"/>
    <property type="molecule type" value="Genomic_DNA"/>
</dbReference>
<dbReference type="NCBIfam" id="NF003507">
    <property type="entry name" value="PRK05170.2-5"/>
    <property type="match status" value="1"/>
</dbReference>
<dbReference type="PANTHER" id="PTHR37421:SF1">
    <property type="entry name" value="UPF0260 PROTEIN YCGN"/>
    <property type="match status" value="1"/>
</dbReference>
<proteinExistence type="inferred from homology"/>
<comment type="similarity">
    <text evidence="1">Belongs to the UPF0260 family.</text>
</comment>
<dbReference type="PANTHER" id="PTHR37421">
    <property type="entry name" value="UPF0260 PROTEIN YCGN"/>
    <property type="match status" value="1"/>
</dbReference>
<keyword evidence="3" id="KW-1185">Reference proteome</keyword>
<dbReference type="InterPro" id="IPR008228">
    <property type="entry name" value="UCP006173"/>
</dbReference>
<dbReference type="NCBIfam" id="NF003502">
    <property type="entry name" value="PRK05170.1-6"/>
    <property type="match status" value="1"/>
</dbReference>
<gene>
    <name evidence="2" type="ORF">DT594_03880</name>
</gene>
<reference evidence="2 3" key="1">
    <citation type="submission" date="2018-07" db="EMBL/GenBank/DDBJ databases">
        <title>Pseudomonas laoshanensis sp. nov., isolated from soil.</title>
        <authorList>
            <person name="Sun J."/>
            <person name="Yu L."/>
            <person name="Wang M."/>
            <person name="Zhang C."/>
        </authorList>
    </citation>
    <scope>NUCLEOTIDE SEQUENCE [LARGE SCALE GENOMIC DNA]</scope>
    <source>
        <strain evidence="2 3">Y22</strain>
    </source>
</reference>
<dbReference type="RefSeq" id="WP_149331447.1">
    <property type="nucleotide sequence ID" value="NZ_QOVF01000001.1"/>
</dbReference>
<protein>
    <recommendedName>
        <fullName evidence="1">UPF0260 protein DT594_03880</fullName>
    </recommendedName>
</protein>
<evidence type="ECO:0000313" key="3">
    <source>
        <dbReference type="Proteomes" id="UP000463138"/>
    </source>
</evidence>
<dbReference type="InterPro" id="IPR005358">
    <property type="entry name" value="Puta_zinc/iron-chelating_dom"/>
</dbReference>
<sequence>MAQIVKPFWQRKTLEQLDEQEWESLCDGCGLCCLQKLEDEDDAQAIYYTRVACKLLDLNTCQCSNYPQRRDFVPDCIQLTPTSAAGFAWLPPTCGYRLVAEGKDLPVWHHLVCGDRKAVHAAGISQAGRMLAENAVAEDDWEDQIIFRVG</sequence>
<dbReference type="PIRSF" id="PIRSF006173">
    <property type="entry name" value="UCP006173"/>
    <property type="match status" value="1"/>
</dbReference>
<accession>A0A7V7GWH3</accession>
<dbReference type="OrthoDB" id="9786855at2"/>
<evidence type="ECO:0000313" key="2">
    <source>
        <dbReference type="EMBL" id="KAA0696488.1"/>
    </source>
</evidence>